<feature type="compositionally biased region" description="Low complexity" evidence="1">
    <location>
        <begin position="351"/>
        <end position="368"/>
    </location>
</feature>
<gene>
    <name evidence="3" type="ORF">D9Q98_007581</name>
</gene>
<feature type="region of interest" description="Disordered" evidence="1">
    <location>
        <begin position="342"/>
        <end position="368"/>
    </location>
</feature>
<evidence type="ECO:0000313" key="3">
    <source>
        <dbReference type="EMBL" id="KAI3428759.1"/>
    </source>
</evidence>
<sequence>MSADRTSAPAAAVSFESLPEDVLELIGNRILQDVSPLWDRHDLLQLAAILMQVGSANTRSLARMLFAFLSPRLGEDLPDGVTEKSSIPQLKAACKAWGLSATGSKGVLWQRLLDEVQDCEDPEGGDPPRYCIVAASTRAELTGCSSKRISQSKCKSIFDLTKSQLAHLPSEWQRVGGMYGNTYLLKSVKEEMARRGITLQSIQASRQRSKEFLEQLNSVTEGRRQGLTELLRARGHSEALVPMLVGGRGASVFVWGYAQGVPLNEAANVVERLHFTSRGPPLAHYYAALAADTYLPSKTTSQYKAEWQRHDRASMAALGPWVASQPSLASIQQNPQVPASLLPRLEQLWGQQQPQPQQRQQQQQQQQQ</sequence>
<dbReference type="Proteomes" id="UP001055712">
    <property type="component" value="Unassembled WGS sequence"/>
</dbReference>
<name>A0A9D4YVX4_CHLVU</name>
<protein>
    <recommendedName>
        <fullName evidence="2">SAP domain-containing protein</fullName>
    </recommendedName>
</protein>
<accession>A0A9D4YVX4</accession>
<reference evidence="3" key="2">
    <citation type="submission" date="2020-11" db="EMBL/GenBank/DDBJ databases">
        <authorList>
            <person name="Cecchin M."/>
            <person name="Marcolungo L."/>
            <person name="Rossato M."/>
            <person name="Girolomoni L."/>
            <person name="Cosentino E."/>
            <person name="Cuine S."/>
            <person name="Li-Beisson Y."/>
            <person name="Delledonne M."/>
            <person name="Ballottari M."/>
        </authorList>
    </citation>
    <scope>NUCLEOTIDE SEQUENCE</scope>
    <source>
        <strain evidence="3">211/11P</strain>
        <tissue evidence="3">Whole cell</tissue>
    </source>
</reference>
<dbReference type="InterPro" id="IPR003034">
    <property type="entry name" value="SAP_dom"/>
</dbReference>
<evidence type="ECO:0000313" key="4">
    <source>
        <dbReference type="Proteomes" id="UP001055712"/>
    </source>
</evidence>
<evidence type="ECO:0000256" key="1">
    <source>
        <dbReference type="SAM" id="MobiDB-lite"/>
    </source>
</evidence>
<dbReference type="EMBL" id="SIDB01000009">
    <property type="protein sequence ID" value="KAI3428759.1"/>
    <property type="molecule type" value="Genomic_DNA"/>
</dbReference>
<comment type="caution">
    <text evidence="3">The sequence shown here is derived from an EMBL/GenBank/DDBJ whole genome shotgun (WGS) entry which is preliminary data.</text>
</comment>
<feature type="domain" description="SAP" evidence="2">
    <location>
        <begin position="82"/>
        <end position="116"/>
    </location>
</feature>
<dbReference type="AlphaFoldDB" id="A0A9D4YVX4"/>
<evidence type="ECO:0000259" key="2">
    <source>
        <dbReference type="PROSITE" id="PS50800"/>
    </source>
</evidence>
<dbReference type="PROSITE" id="PS50800">
    <property type="entry name" value="SAP"/>
    <property type="match status" value="1"/>
</dbReference>
<organism evidence="3 4">
    <name type="scientific">Chlorella vulgaris</name>
    <name type="common">Green alga</name>
    <dbReference type="NCBI Taxonomy" id="3077"/>
    <lineage>
        <taxon>Eukaryota</taxon>
        <taxon>Viridiplantae</taxon>
        <taxon>Chlorophyta</taxon>
        <taxon>core chlorophytes</taxon>
        <taxon>Trebouxiophyceae</taxon>
        <taxon>Chlorellales</taxon>
        <taxon>Chlorellaceae</taxon>
        <taxon>Chlorella clade</taxon>
        <taxon>Chlorella</taxon>
    </lineage>
</organism>
<proteinExistence type="predicted"/>
<dbReference type="Gene3D" id="1.10.720.30">
    <property type="entry name" value="SAP domain"/>
    <property type="match status" value="1"/>
</dbReference>
<keyword evidence="4" id="KW-1185">Reference proteome</keyword>
<reference evidence="3" key="1">
    <citation type="journal article" date="2019" name="Plant J.">
        <title>Chlorella vulgaris genome assembly and annotation reveals the molecular basis for metabolic acclimation to high light conditions.</title>
        <authorList>
            <person name="Cecchin M."/>
            <person name="Marcolungo L."/>
            <person name="Rossato M."/>
            <person name="Girolomoni L."/>
            <person name="Cosentino E."/>
            <person name="Cuine S."/>
            <person name="Li-Beisson Y."/>
            <person name="Delledonne M."/>
            <person name="Ballottari M."/>
        </authorList>
    </citation>
    <scope>NUCLEOTIDE SEQUENCE</scope>
    <source>
        <strain evidence="3">211/11P</strain>
    </source>
</reference>
<dbReference type="InterPro" id="IPR036361">
    <property type="entry name" value="SAP_dom_sf"/>
</dbReference>
<dbReference type="OrthoDB" id="514559at2759"/>